<feature type="compositionally biased region" description="Low complexity" evidence="1">
    <location>
        <begin position="353"/>
        <end position="373"/>
    </location>
</feature>
<feature type="region of interest" description="Disordered" evidence="1">
    <location>
        <begin position="337"/>
        <end position="395"/>
    </location>
</feature>
<feature type="compositionally biased region" description="Basic residues" evidence="1">
    <location>
        <begin position="125"/>
        <end position="135"/>
    </location>
</feature>
<gene>
    <name evidence="2" type="ORF">V1478_015879</name>
</gene>
<dbReference type="Proteomes" id="UP001607302">
    <property type="component" value="Unassembled WGS sequence"/>
</dbReference>
<feature type="compositionally biased region" description="Polar residues" evidence="1">
    <location>
        <begin position="289"/>
        <end position="300"/>
    </location>
</feature>
<proteinExistence type="predicted"/>
<feature type="compositionally biased region" description="Polar residues" evidence="1">
    <location>
        <begin position="269"/>
        <end position="281"/>
    </location>
</feature>
<keyword evidence="3" id="KW-1185">Reference proteome</keyword>
<feature type="region of interest" description="Disordered" evidence="1">
    <location>
        <begin position="249"/>
        <end position="316"/>
    </location>
</feature>
<reference evidence="2 3" key="1">
    <citation type="journal article" date="2024" name="Ann. Entomol. Soc. Am.">
        <title>Genomic analyses of the southern and eastern yellowjacket wasps (Hymenoptera: Vespidae) reveal evolutionary signatures of social life.</title>
        <authorList>
            <person name="Catto M.A."/>
            <person name="Caine P.B."/>
            <person name="Orr S.E."/>
            <person name="Hunt B.G."/>
            <person name="Goodisman M.A.D."/>
        </authorList>
    </citation>
    <scope>NUCLEOTIDE SEQUENCE [LARGE SCALE GENOMIC DNA]</scope>
    <source>
        <strain evidence="2">233</strain>
        <tissue evidence="2">Head and thorax</tissue>
    </source>
</reference>
<dbReference type="AlphaFoldDB" id="A0ABD2A242"/>
<organism evidence="2 3">
    <name type="scientific">Vespula squamosa</name>
    <name type="common">Southern yellow jacket</name>
    <name type="synonym">Wasp</name>
    <dbReference type="NCBI Taxonomy" id="30214"/>
    <lineage>
        <taxon>Eukaryota</taxon>
        <taxon>Metazoa</taxon>
        <taxon>Ecdysozoa</taxon>
        <taxon>Arthropoda</taxon>
        <taxon>Hexapoda</taxon>
        <taxon>Insecta</taxon>
        <taxon>Pterygota</taxon>
        <taxon>Neoptera</taxon>
        <taxon>Endopterygota</taxon>
        <taxon>Hymenoptera</taxon>
        <taxon>Apocrita</taxon>
        <taxon>Aculeata</taxon>
        <taxon>Vespoidea</taxon>
        <taxon>Vespidae</taxon>
        <taxon>Vespinae</taxon>
        <taxon>Vespula</taxon>
    </lineage>
</organism>
<sequence>MTFVLPRRRHNFDRCDGGCGAGGDGDGSSGSGNGNNSGDRDYQLILGQVSGSSEQPQEEVQLTELLPVKQSRIRENNVFKDIDATDALKALRSFSGGCNEEEQDFGLRIFNETENDQDKDESKAKHGCGIKRKSNHSNVDNLERKKNSLDVRDIDHSDVTDCKRSIISKKRNVARKNPKKITSDSNKKAVNKVGIIDSTDRTKENTEEDDDDLSALYDDEIPTYLDLDKTKDSLDDEVYVFRRERSSSCSLSQSSSEVNHDNTEETYENDYQSTGEVLTNKFTHRPKNSEISTDELNSSVSEEERTIPTTDDNTEKELRSKIDEIIQANFLVERGDNNNVVSQDRKKLDKKVSSSTLSSSPSPPSQLSTTGTSDAQNESTLSDEEGNGNNERISKQERLDELGFGKRLIDEVLHDSLISAGKDPATGEGLSELEILTKNLETFLEWTVPKEHWENFRRMKKTPEDILETLTATPFEQNLNPPCITP</sequence>
<evidence type="ECO:0000313" key="3">
    <source>
        <dbReference type="Proteomes" id="UP001607302"/>
    </source>
</evidence>
<feature type="compositionally biased region" description="Basic and acidic residues" evidence="1">
    <location>
        <begin position="343"/>
        <end position="352"/>
    </location>
</feature>
<protein>
    <submittedName>
        <fullName evidence="2">Zinc finger protein 37-like</fullName>
    </submittedName>
</protein>
<feature type="region of interest" description="Disordered" evidence="1">
    <location>
        <begin position="113"/>
        <end position="144"/>
    </location>
</feature>
<feature type="compositionally biased region" description="Polar residues" evidence="1">
    <location>
        <begin position="49"/>
        <end position="58"/>
    </location>
</feature>
<feature type="compositionally biased region" description="Acidic residues" evidence="1">
    <location>
        <begin position="206"/>
        <end position="215"/>
    </location>
</feature>
<evidence type="ECO:0000313" key="2">
    <source>
        <dbReference type="EMBL" id="KAL2714694.1"/>
    </source>
</evidence>
<comment type="caution">
    <text evidence="2">The sequence shown here is derived from an EMBL/GenBank/DDBJ whole genome shotgun (WGS) entry which is preliminary data.</text>
</comment>
<feature type="compositionally biased region" description="Gly residues" evidence="1">
    <location>
        <begin position="17"/>
        <end position="35"/>
    </location>
</feature>
<feature type="region of interest" description="Disordered" evidence="1">
    <location>
        <begin position="195"/>
        <end position="215"/>
    </location>
</feature>
<feature type="region of interest" description="Disordered" evidence="1">
    <location>
        <begin position="15"/>
        <end position="58"/>
    </location>
</feature>
<name>A0ABD2A242_VESSQ</name>
<dbReference type="EMBL" id="JAUDFV010000156">
    <property type="protein sequence ID" value="KAL2714694.1"/>
    <property type="molecule type" value="Genomic_DNA"/>
</dbReference>
<accession>A0ABD2A242</accession>
<evidence type="ECO:0000256" key="1">
    <source>
        <dbReference type="SAM" id="MobiDB-lite"/>
    </source>
</evidence>